<dbReference type="PROSITE" id="PS51020">
    <property type="entry name" value="SPONDIN"/>
    <property type="match status" value="1"/>
</dbReference>
<sequence length="134" mass="15580">MQFVRRLLACTFIAIAVCRCIGAPSCSPDKLARYRVVVRTFWTRDRFPKHFPEWRPQAQWSKVVDTSSVIALKCITSRNNAPISTLVVVSDVKVNILGALYRSKFKFLRNCRKHEHLQTTEFFKLSENFVLKCQ</sequence>
<name>A0A6G0Y696_APHCR</name>
<evidence type="ECO:0000313" key="4">
    <source>
        <dbReference type="Proteomes" id="UP000478052"/>
    </source>
</evidence>
<dbReference type="OrthoDB" id="6090599at2759"/>
<organism evidence="3 4">
    <name type="scientific">Aphis craccivora</name>
    <name type="common">Cowpea aphid</name>
    <dbReference type="NCBI Taxonomy" id="307492"/>
    <lineage>
        <taxon>Eukaryota</taxon>
        <taxon>Metazoa</taxon>
        <taxon>Ecdysozoa</taxon>
        <taxon>Arthropoda</taxon>
        <taxon>Hexapoda</taxon>
        <taxon>Insecta</taxon>
        <taxon>Pterygota</taxon>
        <taxon>Neoptera</taxon>
        <taxon>Paraneoptera</taxon>
        <taxon>Hemiptera</taxon>
        <taxon>Sternorrhyncha</taxon>
        <taxon>Aphidomorpha</taxon>
        <taxon>Aphidoidea</taxon>
        <taxon>Aphididae</taxon>
        <taxon>Aphidini</taxon>
        <taxon>Aphis</taxon>
        <taxon>Aphis</taxon>
    </lineage>
</organism>
<evidence type="ECO:0000313" key="3">
    <source>
        <dbReference type="EMBL" id="KAF0750046.1"/>
    </source>
</evidence>
<protein>
    <submittedName>
        <fullName evidence="3">Spondin-2-like</fullName>
    </submittedName>
</protein>
<dbReference type="InterPro" id="IPR009465">
    <property type="entry name" value="Spondin_N"/>
</dbReference>
<evidence type="ECO:0000256" key="1">
    <source>
        <dbReference type="SAM" id="SignalP"/>
    </source>
</evidence>
<dbReference type="AlphaFoldDB" id="A0A6G0Y696"/>
<reference evidence="3 4" key="1">
    <citation type="submission" date="2019-08" db="EMBL/GenBank/DDBJ databases">
        <title>Whole genome of Aphis craccivora.</title>
        <authorList>
            <person name="Voronova N.V."/>
            <person name="Shulinski R.S."/>
            <person name="Bandarenka Y.V."/>
            <person name="Zhorov D.G."/>
            <person name="Warner D."/>
        </authorList>
    </citation>
    <scope>NUCLEOTIDE SEQUENCE [LARGE SCALE GENOMIC DNA]</scope>
    <source>
        <strain evidence="3">180601</strain>
        <tissue evidence="3">Whole Body</tissue>
    </source>
</reference>
<feature type="signal peptide" evidence="1">
    <location>
        <begin position="1"/>
        <end position="22"/>
    </location>
</feature>
<proteinExistence type="predicted"/>
<keyword evidence="4" id="KW-1185">Reference proteome</keyword>
<comment type="caution">
    <text evidence="3">The sequence shown here is derived from an EMBL/GenBank/DDBJ whole genome shotgun (WGS) entry which is preliminary data.</text>
</comment>
<feature type="domain" description="Spondin" evidence="2">
    <location>
        <begin position="22"/>
        <end position="134"/>
    </location>
</feature>
<dbReference type="Gene3D" id="2.60.40.2130">
    <property type="entry name" value="F-spondin domain"/>
    <property type="match status" value="1"/>
</dbReference>
<gene>
    <name evidence="3" type="ORF">FWK35_00028451</name>
</gene>
<keyword evidence="1" id="KW-0732">Signal</keyword>
<dbReference type="EMBL" id="VUJU01005871">
    <property type="protein sequence ID" value="KAF0750046.1"/>
    <property type="molecule type" value="Genomic_DNA"/>
</dbReference>
<dbReference type="InterPro" id="IPR038678">
    <property type="entry name" value="Spondin_N_sf"/>
</dbReference>
<dbReference type="Pfam" id="PF06468">
    <property type="entry name" value="Spond_N"/>
    <property type="match status" value="1"/>
</dbReference>
<accession>A0A6G0Y696</accession>
<dbReference type="Proteomes" id="UP000478052">
    <property type="component" value="Unassembled WGS sequence"/>
</dbReference>
<evidence type="ECO:0000259" key="2">
    <source>
        <dbReference type="PROSITE" id="PS51020"/>
    </source>
</evidence>
<feature type="chain" id="PRO_5026025994" evidence="1">
    <location>
        <begin position="23"/>
        <end position="134"/>
    </location>
</feature>